<feature type="compositionally biased region" description="Low complexity" evidence="1">
    <location>
        <begin position="141"/>
        <end position="152"/>
    </location>
</feature>
<comment type="caution">
    <text evidence="2">The sequence shown here is derived from an EMBL/GenBank/DDBJ whole genome shotgun (WGS) entry which is preliminary data.</text>
</comment>
<dbReference type="EMBL" id="LSYV01000023">
    <property type="protein sequence ID" value="KXZ49232.1"/>
    <property type="molecule type" value="Genomic_DNA"/>
</dbReference>
<dbReference type="AlphaFoldDB" id="A0A150GHA6"/>
<feature type="compositionally biased region" description="Low complexity" evidence="1">
    <location>
        <begin position="292"/>
        <end position="303"/>
    </location>
</feature>
<gene>
    <name evidence="2" type="ORF">GPECTOR_22g823</name>
</gene>
<feature type="region of interest" description="Disordered" evidence="1">
    <location>
        <begin position="249"/>
        <end position="369"/>
    </location>
</feature>
<sequence>MDPGPVTTAVIAAPPPYGSSNMPVNPNGTLPPSYSLPVPSVTTAHAATAPASSSFSAAMAAAAAAALGSHALPATLPVPSANGPVPQAPSSSLGPAAYMPPLHFPPPHQYGSVAASDAAPSSQHPAAGKAGVRESPRDTYSSGSMSGSPGSSTNQVQQQAGAAGPYGSSGAGASGTVAPGGLRSASLANAPQPVGLPPPSPVKAAPPAVPPPSVLRAQYIRSNSSRSSTGSENNPPYTTNSILASSIERDDQHQGQHNGSASGAAQQPQYGQPQTPTRPGYSAGSSIDGTMASAAATVPPSSSGYSTPHGGSSSGAPGHVTWSAGVAVAQSTAPSTPTRPSYSGLPYSDSAAGRRASTGSQLGSLEVGSPFARGTEGFSRMLVEHGTLTCVRPSTVPSNFAADSQQDFSGMYGMYGDNTVSPSPGSVTEGHSGPPSGAVPVSVVEVASSTTAPPPVASASRPWEAGAAGIKRQRCRLGATGCWYSGNPICGNAGRVDRPYICGARQLGSDHDIRSAPALGPAFATQDYCDAAHGATLHSMGQHGPRHSYHHDLRHANHCNPKRNHDLHDRDDGHRCHGGDGGRRNARVPRDLLRRWIGRQRRQHE</sequence>
<evidence type="ECO:0000313" key="3">
    <source>
        <dbReference type="Proteomes" id="UP000075714"/>
    </source>
</evidence>
<evidence type="ECO:0000256" key="1">
    <source>
        <dbReference type="SAM" id="MobiDB-lite"/>
    </source>
</evidence>
<feature type="region of interest" description="Disordered" evidence="1">
    <location>
        <begin position="1"/>
        <end position="33"/>
    </location>
</feature>
<accession>A0A150GHA6</accession>
<feature type="compositionally biased region" description="Polar residues" evidence="1">
    <location>
        <begin position="329"/>
        <end position="341"/>
    </location>
</feature>
<keyword evidence="3" id="KW-1185">Reference proteome</keyword>
<proteinExistence type="predicted"/>
<feature type="region of interest" description="Disordered" evidence="1">
    <location>
        <begin position="561"/>
        <end position="587"/>
    </location>
</feature>
<feature type="compositionally biased region" description="Low complexity" evidence="1">
    <location>
        <begin position="259"/>
        <end position="277"/>
    </location>
</feature>
<organism evidence="2 3">
    <name type="scientific">Gonium pectorale</name>
    <name type="common">Green alga</name>
    <dbReference type="NCBI Taxonomy" id="33097"/>
    <lineage>
        <taxon>Eukaryota</taxon>
        <taxon>Viridiplantae</taxon>
        <taxon>Chlorophyta</taxon>
        <taxon>core chlorophytes</taxon>
        <taxon>Chlorophyceae</taxon>
        <taxon>CS clade</taxon>
        <taxon>Chlamydomonadales</taxon>
        <taxon>Volvocaceae</taxon>
        <taxon>Gonium</taxon>
    </lineage>
</organism>
<reference evidence="3" key="1">
    <citation type="journal article" date="2016" name="Nat. Commun.">
        <title>The Gonium pectorale genome demonstrates co-option of cell cycle regulation during the evolution of multicellularity.</title>
        <authorList>
            <person name="Hanschen E.R."/>
            <person name="Marriage T.N."/>
            <person name="Ferris P.J."/>
            <person name="Hamaji T."/>
            <person name="Toyoda A."/>
            <person name="Fujiyama A."/>
            <person name="Neme R."/>
            <person name="Noguchi H."/>
            <person name="Minakuchi Y."/>
            <person name="Suzuki M."/>
            <person name="Kawai-Toyooka H."/>
            <person name="Smith D.R."/>
            <person name="Sparks H."/>
            <person name="Anderson J."/>
            <person name="Bakaric R."/>
            <person name="Luria V."/>
            <person name="Karger A."/>
            <person name="Kirschner M.W."/>
            <person name="Durand P.M."/>
            <person name="Michod R.E."/>
            <person name="Nozaki H."/>
            <person name="Olson B.J."/>
        </authorList>
    </citation>
    <scope>NUCLEOTIDE SEQUENCE [LARGE SCALE GENOMIC DNA]</scope>
    <source>
        <strain evidence="3">NIES-2863</strain>
    </source>
</reference>
<evidence type="ECO:0000313" key="2">
    <source>
        <dbReference type="EMBL" id="KXZ49232.1"/>
    </source>
</evidence>
<feature type="compositionally biased region" description="Polar residues" evidence="1">
    <location>
        <begin position="18"/>
        <end position="28"/>
    </location>
</feature>
<feature type="region of interest" description="Disordered" evidence="1">
    <location>
        <begin position="83"/>
        <end position="212"/>
    </location>
</feature>
<name>A0A150GHA6_GONPE</name>
<feature type="compositionally biased region" description="Basic and acidic residues" evidence="1">
    <location>
        <begin position="563"/>
        <end position="587"/>
    </location>
</feature>
<feature type="compositionally biased region" description="Low complexity" evidence="1">
    <location>
        <begin position="1"/>
        <end position="12"/>
    </location>
</feature>
<dbReference type="Proteomes" id="UP000075714">
    <property type="component" value="Unassembled WGS sequence"/>
</dbReference>
<protein>
    <submittedName>
        <fullName evidence="2">Uncharacterized protein</fullName>
    </submittedName>
</protein>